<dbReference type="EMBL" id="FOWD01000003">
    <property type="protein sequence ID" value="SFN87224.1"/>
    <property type="molecule type" value="Genomic_DNA"/>
</dbReference>
<keyword evidence="4" id="KW-0788">Thiol protease</keyword>
<evidence type="ECO:0000259" key="7">
    <source>
        <dbReference type="PROSITE" id="PS51935"/>
    </source>
</evidence>
<dbReference type="Gene3D" id="3.90.1720.10">
    <property type="entry name" value="endopeptidase domain like (from Nostoc punctiforme)"/>
    <property type="match status" value="1"/>
</dbReference>
<dbReference type="InterPro" id="IPR003646">
    <property type="entry name" value="SH3-like_bac-type"/>
</dbReference>
<dbReference type="InterPro" id="IPR000064">
    <property type="entry name" value="NLP_P60_dom"/>
</dbReference>
<evidence type="ECO:0000256" key="3">
    <source>
        <dbReference type="ARBA" id="ARBA00022801"/>
    </source>
</evidence>
<keyword evidence="2" id="KW-0645">Protease</keyword>
<comment type="similarity">
    <text evidence="1">Belongs to the peptidase C40 family.</text>
</comment>
<dbReference type="GO" id="GO:0006508">
    <property type="term" value="P:proteolysis"/>
    <property type="evidence" value="ECO:0007669"/>
    <property type="project" value="UniProtKB-KW"/>
</dbReference>
<gene>
    <name evidence="8" type="ORF">SAMN04489757_103107</name>
</gene>
<evidence type="ECO:0000256" key="1">
    <source>
        <dbReference type="ARBA" id="ARBA00007074"/>
    </source>
</evidence>
<evidence type="ECO:0000313" key="9">
    <source>
        <dbReference type="Proteomes" id="UP000198806"/>
    </source>
</evidence>
<dbReference type="Proteomes" id="UP000198806">
    <property type="component" value="Unassembled WGS sequence"/>
</dbReference>
<keyword evidence="3" id="KW-0378">Hydrolase</keyword>
<dbReference type="GO" id="GO:0008234">
    <property type="term" value="F:cysteine-type peptidase activity"/>
    <property type="evidence" value="ECO:0007669"/>
    <property type="project" value="UniProtKB-KW"/>
</dbReference>
<dbReference type="PANTHER" id="PTHR47053">
    <property type="entry name" value="MUREIN DD-ENDOPEPTIDASE MEPH-RELATED"/>
    <property type="match status" value="1"/>
</dbReference>
<accession>A0A1I5CJZ9</accession>
<evidence type="ECO:0000256" key="5">
    <source>
        <dbReference type="SAM" id="SignalP"/>
    </source>
</evidence>
<evidence type="ECO:0000313" key="8">
    <source>
        <dbReference type="EMBL" id="SFN87224.1"/>
    </source>
</evidence>
<proteinExistence type="inferred from homology"/>
<dbReference type="PROSITE" id="PS51781">
    <property type="entry name" value="SH3B"/>
    <property type="match status" value="2"/>
</dbReference>
<dbReference type="Pfam" id="PF08239">
    <property type="entry name" value="SH3_3"/>
    <property type="match status" value="2"/>
</dbReference>
<dbReference type="PANTHER" id="PTHR47053:SF1">
    <property type="entry name" value="MUREIN DD-ENDOPEPTIDASE MEPH-RELATED"/>
    <property type="match status" value="1"/>
</dbReference>
<dbReference type="OrthoDB" id="9808890at2"/>
<dbReference type="Pfam" id="PF00877">
    <property type="entry name" value="NLPC_P60"/>
    <property type="match status" value="1"/>
</dbReference>
<organism evidence="8 9">
    <name type="scientific">Anaerocolumna aminovalerica</name>
    <dbReference type="NCBI Taxonomy" id="1527"/>
    <lineage>
        <taxon>Bacteria</taxon>
        <taxon>Bacillati</taxon>
        <taxon>Bacillota</taxon>
        <taxon>Clostridia</taxon>
        <taxon>Lachnospirales</taxon>
        <taxon>Lachnospiraceae</taxon>
        <taxon>Anaerocolumna</taxon>
    </lineage>
</organism>
<evidence type="ECO:0000256" key="2">
    <source>
        <dbReference type="ARBA" id="ARBA00022670"/>
    </source>
</evidence>
<feature type="domain" description="SH3b" evidence="6">
    <location>
        <begin position="70"/>
        <end position="135"/>
    </location>
</feature>
<dbReference type="SUPFAM" id="SSF54001">
    <property type="entry name" value="Cysteine proteinases"/>
    <property type="match status" value="1"/>
</dbReference>
<dbReference type="STRING" id="1527.SAMN04489757_103107"/>
<name>A0A1I5CJZ9_9FIRM</name>
<sequence>MNQNLTKFLKISTFCVGGLVLCSLNASVAKAETVVGEKAVAGITVPLERYSEVSEAVKNKEIELADQYNYTNLGIANVENHLNIRQKPGEDQKIIGKLPKNAGCTILETDDNGWAKIKSGKVTGYVMSSYLITGNEAVALAKKVGGVVATVNTTTLNVRAEAGLLSKVITSVPIGEEFEVLDFDDEWVKIGVDQDKGYVSRQYVDLTYELIKGVSVEETVTGVSGIRAQIVAYAKQFVGNRYVWGGNSLTNGTDCSGFVHLIYRNFGYSIARQSTSLSHNGTRINPSSVKPGDLVFYGNGSSINHVAMYIGNGQIVHASTTRTGIKISNMYYRNPITAVRIIND</sequence>
<evidence type="ECO:0000256" key="4">
    <source>
        <dbReference type="ARBA" id="ARBA00022807"/>
    </source>
</evidence>
<dbReference type="AlphaFoldDB" id="A0A1I5CJZ9"/>
<feature type="domain" description="SH3b" evidence="6">
    <location>
        <begin position="146"/>
        <end position="208"/>
    </location>
</feature>
<protein>
    <submittedName>
        <fullName evidence="8">SH3 domain-containing protein</fullName>
    </submittedName>
</protein>
<dbReference type="SMART" id="SM00287">
    <property type="entry name" value="SH3b"/>
    <property type="match status" value="2"/>
</dbReference>
<dbReference type="RefSeq" id="WP_091684226.1">
    <property type="nucleotide sequence ID" value="NZ_BAABFM010000006.1"/>
</dbReference>
<evidence type="ECO:0000259" key="6">
    <source>
        <dbReference type="PROSITE" id="PS51781"/>
    </source>
</evidence>
<dbReference type="InterPro" id="IPR051202">
    <property type="entry name" value="Peptidase_C40"/>
</dbReference>
<dbReference type="Gene3D" id="2.30.30.40">
    <property type="entry name" value="SH3 Domains"/>
    <property type="match status" value="2"/>
</dbReference>
<feature type="signal peptide" evidence="5">
    <location>
        <begin position="1"/>
        <end position="31"/>
    </location>
</feature>
<dbReference type="InterPro" id="IPR038765">
    <property type="entry name" value="Papain-like_cys_pep_sf"/>
</dbReference>
<reference evidence="8 9" key="1">
    <citation type="submission" date="2016-10" db="EMBL/GenBank/DDBJ databases">
        <authorList>
            <person name="de Groot N.N."/>
        </authorList>
    </citation>
    <scope>NUCLEOTIDE SEQUENCE [LARGE SCALE GENOMIC DNA]</scope>
    <source>
        <strain evidence="8 9">DSM 1283</strain>
    </source>
</reference>
<feature type="chain" id="PRO_5011693694" evidence="5">
    <location>
        <begin position="32"/>
        <end position="344"/>
    </location>
</feature>
<feature type="domain" description="NlpC/P60" evidence="7">
    <location>
        <begin position="224"/>
        <end position="344"/>
    </location>
</feature>
<dbReference type="PROSITE" id="PS51935">
    <property type="entry name" value="NLPC_P60"/>
    <property type="match status" value="1"/>
</dbReference>
<keyword evidence="9" id="KW-1185">Reference proteome</keyword>
<keyword evidence="5" id="KW-0732">Signal</keyword>